<dbReference type="PANTHER" id="PTHR47424:SF6">
    <property type="entry name" value="PROLINE UTILIZATION TRANS-ACTIVATOR"/>
    <property type="match status" value="1"/>
</dbReference>
<dbReference type="SMART" id="SM00906">
    <property type="entry name" value="Fungal_trans"/>
    <property type="match status" value="1"/>
</dbReference>
<proteinExistence type="predicted"/>
<keyword evidence="8" id="KW-1185">Reference proteome</keyword>
<keyword evidence="3" id="KW-0804">Transcription</keyword>
<dbReference type="PANTHER" id="PTHR47424">
    <property type="entry name" value="REGULATORY PROTEIN GAL4"/>
    <property type="match status" value="1"/>
</dbReference>
<dbReference type="CDD" id="cd00067">
    <property type="entry name" value="GAL4"/>
    <property type="match status" value="1"/>
</dbReference>
<dbReference type="InterPro" id="IPR051127">
    <property type="entry name" value="Fungal_SecMet_Regulators"/>
</dbReference>
<dbReference type="GO" id="GO:0000981">
    <property type="term" value="F:DNA-binding transcription factor activity, RNA polymerase II-specific"/>
    <property type="evidence" value="ECO:0007669"/>
    <property type="project" value="InterPro"/>
</dbReference>
<dbReference type="InterPro" id="IPR007219">
    <property type="entry name" value="XnlR_reg_dom"/>
</dbReference>
<feature type="region of interest" description="Disordered" evidence="5">
    <location>
        <begin position="1"/>
        <end position="38"/>
    </location>
</feature>
<feature type="domain" description="Zn(2)-C6 fungal-type" evidence="6">
    <location>
        <begin position="39"/>
        <end position="71"/>
    </location>
</feature>
<dbReference type="GO" id="GO:0003677">
    <property type="term" value="F:DNA binding"/>
    <property type="evidence" value="ECO:0007669"/>
    <property type="project" value="InterPro"/>
</dbReference>
<name>A0AAD9CT95_PAPLA</name>
<dbReference type="InterPro" id="IPR036864">
    <property type="entry name" value="Zn2-C6_fun-type_DNA-bd_sf"/>
</dbReference>
<dbReference type="GO" id="GO:0008270">
    <property type="term" value="F:zinc ion binding"/>
    <property type="evidence" value="ECO:0007669"/>
    <property type="project" value="InterPro"/>
</dbReference>
<dbReference type="AlphaFoldDB" id="A0AAD9CT95"/>
<dbReference type="Proteomes" id="UP001182556">
    <property type="component" value="Unassembled WGS sequence"/>
</dbReference>
<dbReference type="Pfam" id="PF04082">
    <property type="entry name" value="Fungal_trans"/>
    <property type="match status" value="1"/>
</dbReference>
<dbReference type="EMBL" id="JAODAN010000012">
    <property type="protein sequence ID" value="KAK1921080.1"/>
    <property type="molecule type" value="Genomic_DNA"/>
</dbReference>
<dbReference type="GO" id="GO:0006351">
    <property type="term" value="P:DNA-templated transcription"/>
    <property type="evidence" value="ECO:0007669"/>
    <property type="project" value="InterPro"/>
</dbReference>
<evidence type="ECO:0000259" key="6">
    <source>
        <dbReference type="PROSITE" id="PS50048"/>
    </source>
</evidence>
<evidence type="ECO:0000256" key="4">
    <source>
        <dbReference type="ARBA" id="ARBA00023242"/>
    </source>
</evidence>
<protein>
    <submittedName>
        <fullName evidence="7">Nucleus protein</fullName>
    </submittedName>
</protein>
<gene>
    <name evidence="7" type="ORF">DB88DRAFT_513810</name>
</gene>
<comment type="caution">
    <text evidence="7">The sequence shown here is derived from an EMBL/GenBank/DDBJ whole genome shotgun (WGS) entry which is preliminary data.</text>
</comment>
<dbReference type="InterPro" id="IPR001138">
    <property type="entry name" value="Zn2Cys6_DnaBD"/>
</dbReference>
<keyword evidence="2" id="KW-0805">Transcription regulation</keyword>
<dbReference type="SUPFAM" id="SSF57701">
    <property type="entry name" value="Zn2/Cys6 DNA-binding domain"/>
    <property type="match status" value="1"/>
</dbReference>
<keyword evidence="1" id="KW-0479">Metal-binding</keyword>
<feature type="compositionally biased region" description="Basic and acidic residues" evidence="5">
    <location>
        <begin position="28"/>
        <end position="38"/>
    </location>
</feature>
<evidence type="ECO:0000256" key="5">
    <source>
        <dbReference type="SAM" id="MobiDB-lite"/>
    </source>
</evidence>
<dbReference type="CDD" id="cd12148">
    <property type="entry name" value="fungal_TF_MHR"/>
    <property type="match status" value="1"/>
</dbReference>
<organism evidence="7 8">
    <name type="scientific">Papiliotrema laurentii</name>
    <name type="common">Cryptococcus laurentii</name>
    <dbReference type="NCBI Taxonomy" id="5418"/>
    <lineage>
        <taxon>Eukaryota</taxon>
        <taxon>Fungi</taxon>
        <taxon>Dikarya</taxon>
        <taxon>Basidiomycota</taxon>
        <taxon>Agaricomycotina</taxon>
        <taxon>Tremellomycetes</taxon>
        <taxon>Tremellales</taxon>
        <taxon>Rhynchogastremaceae</taxon>
        <taxon>Papiliotrema</taxon>
    </lineage>
</organism>
<evidence type="ECO:0000256" key="3">
    <source>
        <dbReference type="ARBA" id="ARBA00023163"/>
    </source>
</evidence>
<keyword evidence="4" id="KW-0539">Nucleus</keyword>
<accession>A0AAD9CT95</accession>
<sequence>MSAGPSRLHGASMPRNLELHPPVRRRRVPDELRQRSENSCDRCKKRKRKCVRADDASQCAACEEAGDECRTTLPRKRKAAGSEASARYALLDSIVRKIYPEEDVESVEGLASLARRLGASVGLDTVEMDETRPRASPEAVDIRADMTTGGDIPKTLLPEGWLVPAPRGGYHYVGPSSLISFARDARRLVAKSKILNQPTYDEEGMRRYVHASEFTNYKVSHSLEANIENHPAMVAATSEAARSVASEPSPHGSGVAASPGDICSTHRVLSHQLVNAYFDRVHPNFPVLHRGAFQVQYERKSVKTQLAGDPGWACTLYMVYVLGAQAMEKDLALARQVQEQYLSLVVPEGLGRITLTSTLSNIQALLLLALYQHNAGERNTAWSLTGHAVRIAVAMGLHRDGEHHDFDPFDRNIRRSVWWTLHVFEQYLSLALGRPSFTDAIVSDAKLPEVSFETGLGLPAGYLAHCVSLSWFVTRIKQTVAIASASYSDPPRLSDLSPTVLGIHGDLIAWKKSLPLEMSLGQRFDSPTHRRLVVILLISADYLESVLCRPFLLCRVDRELSGQSVPAVIEEIAEHTISAAHAAAIKLLLLEDHGLLEGSVWLDFYAVQHCIMITSLHLLGRPHDPEGESLRDDVLRLFAASERIDLAPTYRLTMKVAYQLACIAGVVSDGLRADQRVERSGEEPVVPTMTSIPVSMSRDSGQYTFKGMPDLPDRSEADLFADFLSLNNQGNDAEVFADWNFFDMPEFTGLDGGEGFVDTAALFRQ</sequence>
<reference evidence="7" key="1">
    <citation type="submission" date="2023-02" db="EMBL/GenBank/DDBJ databases">
        <title>Identification and recombinant expression of a fungal hydrolase from Papiliotrema laurentii that hydrolyzes apple cutin and clears colloidal polyester polyurethane.</title>
        <authorList>
            <consortium name="DOE Joint Genome Institute"/>
            <person name="Roman V.A."/>
            <person name="Bojanowski C."/>
            <person name="Crable B.R."/>
            <person name="Wagner D.N."/>
            <person name="Hung C.S."/>
            <person name="Nadeau L.J."/>
            <person name="Schratz L."/>
            <person name="Haridas S."/>
            <person name="Pangilinan J."/>
            <person name="Lipzen A."/>
            <person name="Na H."/>
            <person name="Yan M."/>
            <person name="Ng V."/>
            <person name="Grigoriev I.V."/>
            <person name="Spatafora J.W."/>
            <person name="Barlow D."/>
            <person name="Biffinger J."/>
            <person name="Kelley-Loughnane N."/>
            <person name="Varaljay V.A."/>
            <person name="Crookes-Goodson W.J."/>
        </authorList>
    </citation>
    <scope>NUCLEOTIDE SEQUENCE</scope>
    <source>
        <strain evidence="7">5307AH</strain>
    </source>
</reference>
<evidence type="ECO:0000313" key="8">
    <source>
        <dbReference type="Proteomes" id="UP001182556"/>
    </source>
</evidence>
<dbReference type="Gene3D" id="4.10.240.10">
    <property type="entry name" value="Zn(2)-C6 fungal-type DNA-binding domain"/>
    <property type="match status" value="1"/>
</dbReference>
<evidence type="ECO:0000313" key="7">
    <source>
        <dbReference type="EMBL" id="KAK1921080.1"/>
    </source>
</evidence>
<dbReference type="PROSITE" id="PS00463">
    <property type="entry name" value="ZN2_CY6_FUNGAL_1"/>
    <property type="match status" value="1"/>
</dbReference>
<evidence type="ECO:0000256" key="2">
    <source>
        <dbReference type="ARBA" id="ARBA00023015"/>
    </source>
</evidence>
<evidence type="ECO:0000256" key="1">
    <source>
        <dbReference type="ARBA" id="ARBA00022723"/>
    </source>
</evidence>
<dbReference type="PROSITE" id="PS50048">
    <property type="entry name" value="ZN2_CY6_FUNGAL_2"/>
    <property type="match status" value="1"/>
</dbReference>
<dbReference type="SMART" id="SM00066">
    <property type="entry name" value="GAL4"/>
    <property type="match status" value="1"/>
</dbReference>